<proteinExistence type="predicted"/>
<reference evidence="1 2" key="1">
    <citation type="journal article" date="2023" name="Science">
        <title>Complex scaffold remodeling in plant triterpene biosynthesis.</title>
        <authorList>
            <person name="De La Pena R."/>
            <person name="Hodgson H."/>
            <person name="Liu J.C."/>
            <person name="Stephenson M.J."/>
            <person name="Martin A.C."/>
            <person name="Owen C."/>
            <person name="Harkess A."/>
            <person name="Leebens-Mack J."/>
            <person name="Jimenez L.E."/>
            <person name="Osbourn A."/>
            <person name="Sattely E.S."/>
        </authorList>
    </citation>
    <scope>NUCLEOTIDE SEQUENCE [LARGE SCALE GENOMIC DNA]</scope>
    <source>
        <strain evidence="2">cv. JPN11</strain>
        <tissue evidence="1">Leaf</tissue>
    </source>
</reference>
<sequence>MRMSCNGCRILRKGCSDDCIIKPCLDWINSADSQANATLFLAKFYGRAGLINLIEAGPPHLRPAIFKSLLYEACGRIVDPISGSVGLLWSGKWEQCQAAVDAVLKGKPIKQNHPPPPSSAAVASSSSTSSATPAAAAALASTPSNPPLKIYDIRHVSKDPGSENSKTRLKRSWNRQPKPSVGGNQSMGKAVSHEYSWLQNQFGHAESREDESIFSVETVEGSLMNRRKPRLAQIEIGLELTLGLPPINQET</sequence>
<evidence type="ECO:0000313" key="1">
    <source>
        <dbReference type="EMBL" id="KAJ4709945.1"/>
    </source>
</evidence>
<name>A0ACC1XF82_MELAZ</name>
<comment type="caution">
    <text evidence="1">The sequence shown here is derived from an EMBL/GenBank/DDBJ whole genome shotgun (WGS) entry which is preliminary data.</text>
</comment>
<keyword evidence="2" id="KW-1185">Reference proteome</keyword>
<gene>
    <name evidence="1" type="ORF">OWV82_016192</name>
</gene>
<organism evidence="1 2">
    <name type="scientific">Melia azedarach</name>
    <name type="common">Chinaberry tree</name>
    <dbReference type="NCBI Taxonomy" id="155640"/>
    <lineage>
        <taxon>Eukaryota</taxon>
        <taxon>Viridiplantae</taxon>
        <taxon>Streptophyta</taxon>
        <taxon>Embryophyta</taxon>
        <taxon>Tracheophyta</taxon>
        <taxon>Spermatophyta</taxon>
        <taxon>Magnoliopsida</taxon>
        <taxon>eudicotyledons</taxon>
        <taxon>Gunneridae</taxon>
        <taxon>Pentapetalae</taxon>
        <taxon>rosids</taxon>
        <taxon>malvids</taxon>
        <taxon>Sapindales</taxon>
        <taxon>Meliaceae</taxon>
        <taxon>Melia</taxon>
    </lineage>
</organism>
<protein>
    <submittedName>
        <fullName evidence="1">LOB domain-containing protein</fullName>
    </submittedName>
</protein>
<accession>A0ACC1XF82</accession>
<dbReference type="Proteomes" id="UP001164539">
    <property type="component" value="Chromosome 9"/>
</dbReference>
<evidence type="ECO:0000313" key="2">
    <source>
        <dbReference type="Proteomes" id="UP001164539"/>
    </source>
</evidence>
<dbReference type="EMBL" id="CM051402">
    <property type="protein sequence ID" value="KAJ4709945.1"/>
    <property type="molecule type" value="Genomic_DNA"/>
</dbReference>